<sequence>MRLGLLICALGLTQAASAERAPAPPPYGAAEASADTLRYSVRAGETLIVALPGRVAGADVSYEVIQAPALSWLVDRSFMWRTLARERGTLPVRLRRIGGGRAAEEVVLLVEITG</sequence>
<proteinExistence type="predicted"/>
<dbReference type="Proteomes" id="UP000216339">
    <property type="component" value="Unassembled WGS sequence"/>
</dbReference>
<keyword evidence="1" id="KW-0732">Signal</keyword>
<reference evidence="2 3" key="1">
    <citation type="submission" date="2016-11" db="EMBL/GenBank/DDBJ databases">
        <title>Study of marine rhodopsin-containing bacteria.</title>
        <authorList>
            <person name="Yoshizawa S."/>
            <person name="Kumagai Y."/>
            <person name="Kogure K."/>
        </authorList>
    </citation>
    <scope>NUCLEOTIDE SEQUENCE [LARGE SCALE GENOMIC DNA]</scope>
    <source>
        <strain evidence="2 3">SAORIC-28</strain>
    </source>
</reference>
<comment type="caution">
    <text evidence="2">The sequence shown here is derived from an EMBL/GenBank/DDBJ whole genome shotgun (WGS) entry which is preliminary data.</text>
</comment>
<feature type="signal peptide" evidence="1">
    <location>
        <begin position="1"/>
        <end position="18"/>
    </location>
</feature>
<evidence type="ECO:0000313" key="2">
    <source>
        <dbReference type="EMBL" id="PAP77362.1"/>
    </source>
</evidence>
<gene>
    <name evidence="2" type="ORF">BSZ37_13420</name>
</gene>
<name>A0A271J1J0_9BACT</name>
<organism evidence="2 3">
    <name type="scientific">Rubrivirga marina</name>
    <dbReference type="NCBI Taxonomy" id="1196024"/>
    <lineage>
        <taxon>Bacteria</taxon>
        <taxon>Pseudomonadati</taxon>
        <taxon>Rhodothermota</taxon>
        <taxon>Rhodothermia</taxon>
        <taxon>Rhodothermales</taxon>
        <taxon>Rubricoccaceae</taxon>
        <taxon>Rubrivirga</taxon>
    </lineage>
</organism>
<feature type="chain" id="PRO_5012018153" evidence="1">
    <location>
        <begin position="19"/>
        <end position="114"/>
    </location>
</feature>
<keyword evidence="3" id="KW-1185">Reference proteome</keyword>
<accession>A0A271J1J0</accession>
<dbReference type="AlphaFoldDB" id="A0A271J1J0"/>
<evidence type="ECO:0000313" key="3">
    <source>
        <dbReference type="Proteomes" id="UP000216339"/>
    </source>
</evidence>
<dbReference type="EMBL" id="MQWD01000001">
    <property type="protein sequence ID" value="PAP77362.1"/>
    <property type="molecule type" value="Genomic_DNA"/>
</dbReference>
<protein>
    <submittedName>
        <fullName evidence="2">Uncharacterized protein</fullName>
    </submittedName>
</protein>
<evidence type="ECO:0000256" key="1">
    <source>
        <dbReference type="SAM" id="SignalP"/>
    </source>
</evidence>